<dbReference type="EMBL" id="JANFLP010000013">
    <property type="protein sequence ID" value="MCQ1950802.1"/>
    <property type="molecule type" value="Genomic_DNA"/>
</dbReference>
<keyword evidence="3" id="KW-1185">Reference proteome</keyword>
<feature type="region of interest" description="Disordered" evidence="1">
    <location>
        <begin position="295"/>
        <end position="317"/>
    </location>
</feature>
<feature type="compositionally biased region" description="Gly residues" evidence="1">
    <location>
        <begin position="428"/>
        <end position="445"/>
    </location>
</feature>
<dbReference type="Proteomes" id="UP001206924">
    <property type="component" value="Unassembled WGS sequence"/>
</dbReference>
<evidence type="ECO:0000256" key="1">
    <source>
        <dbReference type="SAM" id="MobiDB-lite"/>
    </source>
</evidence>
<organism evidence="2 3">
    <name type="scientific">Arthrobacter jinronghuae</name>
    <dbReference type="NCBI Taxonomy" id="2964609"/>
    <lineage>
        <taxon>Bacteria</taxon>
        <taxon>Bacillati</taxon>
        <taxon>Actinomycetota</taxon>
        <taxon>Actinomycetes</taxon>
        <taxon>Micrococcales</taxon>
        <taxon>Micrococcaceae</taxon>
        <taxon>Arthrobacter</taxon>
    </lineage>
</organism>
<accession>A0ABT1NUM2</accession>
<evidence type="ECO:0000313" key="3">
    <source>
        <dbReference type="Proteomes" id="UP001206924"/>
    </source>
</evidence>
<gene>
    <name evidence="2" type="ORF">NNX28_12810</name>
</gene>
<proteinExistence type="predicted"/>
<protein>
    <submittedName>
        <fullName evidence="2">Uncharacterized protein</fullName>
    </submittedName>
</protein>
<feature type="region of interest" description="Disordered" evidence="1">
    <location>
        <begin position="426"/>
        <end position="449"/>
    </location>
</feature>
<comment type="caution">
    <text evidence="2">The sequence shown here is derived from an EMBL/GenBank/DDBJ whole genome shotgun (WGS) entry which is preliminary data.</text>
</comment>
<name>A0ABT1NUM2_9MICC</name>
<sequence length="563" mass="60032">MVFNIAAETLAASVVTCLRESVFHNASELPDPTLAHSLQRPDLVGLYVSDRNTKGLGGPVQGHLESTDGNYDWVDFILNVGKANTDGMTGGTYGFGKTIAYIASRPHTIVVHSRAIHNGAPVSRLIACSIGSQFALGGILHTGRHWWGRDDSSEPIPLEGIEADTLAVRLGMPDIAEGSLGTNILILDPDFGHRTIHQGMTFIAESVLWHLWPKLVGNDRAMDIRTTLDGSEISIPKPTSRPPLNHFVAAYSALRGDGGEPTAVVRLHEIKRNKERLGRLATVPFPTPPFSTPVAIDDGHKPDDPDSPPPASPFTNRACNHTVLLRSPELVVEYREGPPAKEGIEWAGVFRADDALDDAFAHAEPPTHDSWQPNLVTLRDQRLRVLKALREIDRAVLTQWGRPKPAAAVESTSTAAVANALSHLVGTTGQGKGRPGASGGGGAGKRGPKRVSIELLDAGPRMLGNQTASYLRCLVTPPKGTDVTFVTVSVGVALDGATSDATLDPQLELVSAEYDGNREPLKGHHSGFKVFGDEPVHAVICAKRSSASSVLWDVSAGVESSTA</sequence>
<dbReference type="RefSeq" id="WP_255866014.1">
    <property type="nucleotide sequence ID" value="NZ_CP104263.1"/>
</dbReference>
<evidence type="ECO:0000313" key="2">
    <source>
        <dbReference type="EMBL" id="MCQ1950802.1"/>
    </source>
</evidence>
<reference evidence="2 3" key="1">
    <citation type="submission" date="2022-07" db="EMBL/GenBank/DDBJ databases">
        <title>Novel species in genus Arthrobacter.</title>
        <authorList>
            <person name="Liu Y."/>
        </authorList>
    </citation>
    <scope>NUCLEOTIDE SEQUENCE [LARGE SCALE GENOMIC DNA]</scope>
    <source>
        <strain evidence="3">zg-Y859</strain>
    </source>
</reference>